<comment type="similarity">
    <text evidence="2">Belongs to the SurE nucleotidase family.</text>
</comment>
<evidence type="ECO:0000313" key="7">
    <source>
        <dbReference type="EMBL" id="MSS14275.1"/>
    </source>
</evidence>
<proteinExistence type="inferred from homology"/>
<reference evidence="7 8" key="1">
    <citation type="submission" date="2019-08" db="EMBL/GenBank/DDBJ databases">
        <title>In-depth cultivation of the pig gut microbiome towards novel bacterial diversity and tailored functional studies.</title>
        <authorList>
            <person name="Wylensek D."/>
            <person name="Hitch T.C.A."/>
            <person name="Clavel T."/>
        </authorList>
    </citation>
    <scope>NUCLEOTIDE SEQUENCE [LARGE SCALE GENOMIC DNA]</scope>
    <source>
        <strain evidence="7 8">Oil+RF-744-WCA-WT-11</strain>
    </source>
</reference>
<keyword evidence="4" id="KW-0479">Metal-binding</keyword>
<dbReference type="InterPro" id="IPR036523">
    <property type="entry name" value="SurE-like_sf"/>
</dbReference>
<protein>
    <recommendedName>
        <fullName evidence="3">5'-nucleotidase</fullName>
        <ecNumber evidence="3">3.1.3.5</ecNumber>
    </recommendedName>
</protein>
<dbReference type="Gene3D" id="3.40.1210.10">
    <property type="entry name" value="Survival protein SurE-like phosphatase/nucleotidase"/>
    <property type="match status" value="1"/>
</dbReference>
<dbReference type="SUPFAM" id="SSF64167">
    <property type="entry name" value="SurE-like"/>
    <property type="match status" value="1"/>
</dbReference>
<sequence>MKILVTNDDGIDAPGIAKLAACAAKLGMVTVVAPKSQCSGMSHHITLNRPMELKERLDFPVKGVKAYSLDGTPADCVRSVVHGMLDPDAGRKGAGTEAYFKQNPHFPDIVFSGINAGANAGYDIVYSGTVGAAMEAVLYGIPAVCFSQEQAGCDEAVDRYLDQIAGELIHRRLPAGQIWNVNFPRVSLKALKGILYDRVPDHWCMYHDYYIEHNGYVTVTDEKRTTGDIRTDIGAILAGYISIGVVSNPVV</sequence>
<accession>A0A6L5X3V6</accession>
<keyword evidence="5 7" id="KW-0378">Hydrolase</keyword>
<dbReference type="InterPro" id="IPR030048">
    <property type="entry name" value="SurE"/>
</dbReference>
<evidence type="ECO:0000259" key="6">
    <source>
        <dbReference type="Pfam" id="PF01975"/>
    </source>
</evidence>
<dbReference type="InterPro" id="IPR002828">
    <property type="entry name" value="SurE-like_Pase/nucleotidase"/>
</dbReference>
<dbReference type="EMBL" id="VULZ01000003">
    <property type="protein sequence ID" value="MSS14275.1"/>
    <property type="molecule type" value="Genomic_DNA"/>
</dbReference>
<dbReference type="GO" id="GO:0046872">
    <property type="term" value="F:metal ion binding"/>
    <property type="evidence" value="ECO:0007669"/>
    <property type="project" value="UniProtKB-KW"/>
</dbReference>
<dbReference type="EC" id="3.1.3.5" evidence="3"/>
<evidence type="ECO:0000256" key="5">
    <source>
        <dbReference type="ARBA" id="ARBA00022801"/>
    </source>
</evidence>
<organism evidence="7 8">
    <name type="scientific">Porcincola intestinalis</name>
    <dbReference type="NCBI Taxonomy" id="2606632"/>
    <lineage>
        <taxon>Bacteria</taxon>
        <taxon>Bacillati</taxon>
        <taxon>Bacillota</taxon>
        <taxon>Clostridia</taxon>
        <taxon>Lachnospirales</taxon>
        <taxon>Lachnospiraceae</taxon>
        <taxon>Porcincola</taxon>
    </lineage>
</organism>
<evidence type="ECO:0000313" key="8">
    <source>
        <dbReference type="Proteomes" id="UP000481852"/>
    </source>
</evidence>
<gene>
    <name evidence="7" type="primary">surE</name>
    <name evidence="7" type="ORF">FYJ35_04320</name>
</gene>
<dbReference type="Proteomes" id="UP000481852">
    <property type="component" value="Unassembled WGS sequence"/>
</dbReference>
<keyword evidence="8" id="KW-1185">Reference proteome</keyword>
<dbReference type="PANTHER" id="PTHR30457:SF0">
    <property type="entry name" value="PHOSPHATASE, PUTATIVE (AFU_ORTHOLOGUE AFUA_4G01070)-RELATED"/>
    <property type="match status" value="1"/>
</dbReference>
<name>A0A6L5X3V6_9FIRM</name>
<dbReference type="NCBIfam" id="TIGR00087">
    <property type="entry name" value="surE"/>
    <property type="match status" value="1"/>
</dbReference>
<evidence type="ECO:0000256" key="3">
    <source>
        <dbReference type="ARBA" id="ARBA00012643"/>
    </source>
</evidence>
<evidence type="ECO:0000256" key="1">
    <source>
        <dbReference type="ARBA" id="ARBA00000815"/>
    </source>
</evidence>
<dbReference type="Pfam" id="PF01975">
    <property type="entry name" value="SurE"/>
    <property type="match status" value="1"/>
</dbReference>
<comment type="caution">
    <text evidence="7">The sequence shown here is derived from an EMBL/GenBank/DDBJ whole genome shotgun (WGS) entry which is preliminary data.</text>
</comment>
<evidence type="ECO:0000256" key="2">
    <source>
        <dbReference type="ARBA" id="ARBA00011062"/>
    </source>
</evidence>
<dbReference type="GO" id="GO:0008253">
    <property type="term" value="F:5'-nucleotidase activity"/>
    <property type="evidence" value="ECO:0007669"/>
    <property type="project" value="UniProtKB-EC"/>
</dbReference>
<comment type="catalytic activity">
    <reaction evidence="1">
        <text>a ribonucleoside 5'-phosphate + H2O = a ribonucleoside + phosphate</text>
        <dbReference type="Rhea" id="RHEA:12484"/>
        <dbReference type="ChEBI" id="CHEBI:15377"/>
        <dbReference type="ChEBI" id="CHEBI:18254"/>
        <dbReference type="ChEBI" id="CHEBI:43474"/>
        <dbReference type="ChEBI" id="CHEBI:58043"/>
        <dbReference type="EC" id="3.1.3.5"/>
    </reaction>
</comment>
<dbReference type="PANTHER" id="PTHR30457">
    <property type="entry name" value="5'-NUCLEOTIDASE SURE"/>
    <property type="match status" value="1"/>
</dbReference>
<dbReference type="AlphaFoldDB" id="A0A6L5X3V6"/>
<evidence type="ECO:0000256" key="4">
    <source>
        <dbReference type="ARBA" id="ARBA00022723"/>
    </source>
</evidence>
<feature type="domain" description="Survival protein SurE-like phosphatase/nucleotidase" evidence="6">
    <location>
        <begin position="3"/>
        <end position="196"/>
    </location>
</feature>